<proteinExistence type="inferred from homology"/>
<dbReference type="InterPro" id="IPR006390">
    <property type="entry name" value="DHP_synth_dom"/>
</dbReference>
<evidence type="ECO:0000256" key="3">
    <source>
        <dbReference type="ARBA" id="ARBA00004763"/>
    </source>
</evidence>
<evidence type="ECO:0000256" key="8">
    <source>
        <dbReference type="ARBA" id="ARBA00022909"/>
    </source>
</evidence>
<evidence type="ECO:0000259" key="10">
    <source>
        <dbReference type="PROSITE" id="PS50972"/>
    </source>
</evidence>
<dbReference type="GO" id="GO:0004156">
    <property type="term" value="F:dihydropteroate synthase activity"/>
    <property type="evidence" value="ECO:0007669"/>
    <property type="project" value="UniProtKB-EC"/>
</dbReference>
<organism evidence="11 12">
    <name type="scientific">Coraliomargarita algicola</name>
    <dbReference type="NCBI Taxonomy" id="3092156"/>
    <lineage>
        <taxon>Bacteria</taxon>
        <taxon>Pseudomonadati</taxon>
        <taxon>Verrucomicrobiota</taxon>
        <taxon>Opitutia</taxon>
        <taxon>Puniceicoccales</taxon>
        <taxon>Coraliomargaritaceae</taxon>
        <taxon>Coraliomargarita</taxon>
    </lineage>
</organism>
<dbReference type="PROSITE" id="PS50972">
    <property type="entry name" value="PTERIN_BINDING"/>
    <property type="match status" value="1"/>
</dbReference>
<dbReference type="RefSeq" id="WP_319831371.1">
    <property type="nucleotide sequence ID" value="NZ_CP138858.1"/>
</dbReference>
<evidence type="ECO:0000256" key="7">
    <source>
        <dbReference type="ARBA" id="ARBA00022842"/>
    </source>
</evidence>
<dbReference type="NCBIfam" id="TIGR01496">
    <property type="entry name" value="DHPS"/>
    <property type="match status" value="1"/>
</dbReference>
<dbReference type="Proteomes" id="UP001324993">
    <property type="component" value="Chromosome"/>
</dbReference>
<gene>
    <name evidence="11" type="primary">folP</name>
    <name evidence="11" type="ORF">SH580_13465</name>
</gene>
<dbReference type="InterPro" id="IPR011005">
    <property type="entry name" value="Dihydropteroate_synth-like_sf"/>
</dbReference>
<dbReference type="PROSITE" id="PS00793">
    <property type="entry name" value="DHPS_2"/>
    <property type="match status" value="1"/>
</dbReference>
<dbReference type="CDD" id="cd00739">
    <property type="entry name" value="DHPS"/>
    <property type="match status" value="1"/>
</dbReference>
<evidence type="ECO:0000256" key="2">
    <source>
        <dbReference type="ARBA" id="ARBA00001946"/>
    </source>
</evidence>
<dbReference type="EMBL" id="CP138858">
    <property type="protein sequence ID" value="WPJ94442.1"/>
    <property type="molecule type" value="Genomic_DNA"/>
</dbReference>
<keyword evidence="8 9" id="KW-0289">Folate biosynthesis</keyword>
<comment type="pathway">
    <text evidence="3 9">Cofactor biosynthesis; tetrahydrofolate biosynthesis; 7,8-dihydrofolate from 2-amino-4-hydroxy-6-hydroxymethyl-7,8-dihydropteridine diphosphate and 4-aminobenzoate: step 1/2.</text>
</comment>
<dbReference type="Pfam" id="PF00809">
    <property type="entry name" value="Pterin_bind"/>
    <property type="match status" value="1"/>
</dbReference>
<evidence type="ECO:0000256" key="9">
    <source>
        <dbReference type="RuleBase" id="RU361205"/>
    </source>
</evidence>
<evidence type="ECO:0000313" key="11">
    <source>
        <dbReference type="EMBL" id="WPJ94442.1"/>
    </source>
</evidence>
<evidence type="ECO:0000313" key="12">
    <source>
        <dbReference type="Proteomes" id="UP001324993"/>
    </source>
</evidence>
<comment type="catalytic activity">
    <reaction evidence="1">
        <text>(7,8-dihydropterin-6-yl)methyl diphosphate + 4-aminobenzoate = 7,8-dihydropteroate + diphosphate</text>
        <dbReference type="Rhea" id="RHEA:19949"/>
        <dbReference type="ChEBI" id="CHEBI:17836"/>
        <dbReference type="ChEBI" id="CHEBI:17839"/>
        <dbReference type="ChEBI" id="CHEBI:33019"/>
        <dbReference type="ChEBI" id="CHEBI:72950"/>
        <dbReference type="EC" id="2.5.1.15"/>
    </reaction>
</comment>
<keyword evidence="12" id="KW-1185">Reference proteome</keyword>
<comment type="cofactor">
    <cofactor evidence="2 9">
        <name>Mg(2+)</name>
        <dbReference type="ChEBI" id="CHEBI:18420"/>
    </cofactor>
</comment>
<dbReference type="EC" id="2.5.1.15" evidence="4 9"/>
<dbReference type="SUPFAM" id="SSF51717">
    <property type="entry name" value="Dihydropteroate synthetase-like"/>
    <property type="match status" value="1"/>
</dbReference>
<evidence type="ECO:0000256" key="6">
    <source>
        <dbReference type="ARBA" id="ARBA00022723"/>
    </source>
</evidence>
<dbReference type="PANTHER" id="PTHR20941:SF1">
    <property type="entry name" value="FOLIC ACID SYNTHESIS PROTEIN FOL1"/>
    <property type="match status" value="1"/>
</dbReference>
<feature type="domain" description="Pterin-binding" evidence="10">
    <location>
        <begin position="20"/>
        <end position="268"/>
    </location>
</feature>
<sequence length="276" mass="29886">MQKHKIYNTTRRGLPLGRKTHLVGILNLTPDSFSDGGDFTDMDAAVVRFHAMVEAGAVMIDVGGESTRPGHIPVPAAEEIARVVPFIEKVRPHTDALISVDTSKAEVAAAAVAAGADVVNDVWGAQRDPKMPEVMAAAGACVLMHNRPAEEAGIGDVMEAIQTYLQRSIDWVKAAGVRDDAILLDPGLGFGKSYEENWEIMRRLPELVALGYPIFLGASRKSMIAKLLDLQDPKARLNGTLATTALGIRAGVDFIRVHDVRENRECADVMDHCLRT</sequence>
<dbReference type="InterPro" id="IPR000489">
    <property type="entry name" value="Pterin-binding_dom"/>
</dbReference>
<keyword evidence="7 9" id="KW-0460">Magnesium</keyword>
<keyword evidence="5 9" id="KW-0808">Transferase</keyword>
<reference evidence="11 12" key="1">
    <citation type="submission" date="2023-11" db="EMBL/GenBank/DDBJ databases">
        <title>Coraliomargarita sp. nov., isolated from marine algae.</title>
        <authorList>
            <person name="Lee J.K."/>
            <person name="Baek J.H."/>
            <person name="Kim J.M."/>
            <person name="Choi D.G."/>
            <person name="Jeon C.O."/>
        </authorList>
    </citation>
    <scope>NUCLEOTIDE SEQUENCE [LARGE SCALE GENOMIC DNA]</scope>
    <source>
        <strain evidence="11 12">J2-16</strain>
    </source>
</reference>
<keyword evidence="6 9" id="KW-0479">Metal-binding</keyword>
<dbReference type="InterPro" id="IPR045031">
    <property type="entry name" value="DHP_synth-like"/>
</dbReference>
<dbReference type="PANTHER" id="PTHR20941">
    <property type="entry name" value="FOLATE SYNTHESIS PROTEINS"/>
    <property type="match status" value="1"/>
</dbReference>
<name>A0ABZ0REL0_9BACT</name>
<accession>A0ABZ0REL0</accession>
<evidence type="ECO:0000256" key="5">
    <source>
        <dbReference type="ARBA" id="ARBA00022679"/>
    </source>
</evidence>
<evidence type="ECO:0000256" key="1">
    <source>
        <dbReference type="ARBA" id="ARBA00000012"/>
    </source>
</evidence>
<evidence type="ECO:0000256" key="4">
    <source>
        <dbReference type="ARBA" id="ARBA00012458"/>
    </source>
</evidence>
<comment type="similarity">
    <text evidence="9">Belongs to the DHPS family.</text>
</comment>
<dbReference type="Gene3D" id="3.20.20.20">
    <property type="entry name" value="Dihydropteroate synthase-like"/>
    <property type="match status" value="1"/>
</dbReference>
<comment type="function">
    <text evidence="9">Catalyzes the condensation of para-aminobenzoate (pABA) with 6-hydroxymethyl-7,8-dihydropterin diphosphate (DHPt-PP) to form 7,8-dihydropteroate (H2Pte), the immediate precursor of folate derivatives.</text>
</comment>
<protein>
    <recommendedName>
        <fullName evidence="4 9">Dihydropteroate synthase</fullName>
        <shortName evidence="9">DHPS</shortName>
        <ecNumber evidence="4 9">2.5.1.15</ecNumber>
    </recommendedName>
    <alternativeName>
        <fullName evidence="9">Dihydropteroate pyrophosphorylase</fullName>
    </alternativeName>
</protein>
<dbReference type="PROSITE" id="PS00792">
    <property type="entry name" value="DHPS_1"/>
    <property type="match status" value="1"/>
</dbReference>